<sequence>GPGDGRDDRTTVEDLRWRRDRHRGASRQRGRGPGRRPARGGDRRGCGAGGGADGRRRRHGWPPQGRGGEPPGDRYPPGDGRQRRRARHGPDAEAGVSEGQRRHLRQRAGRRHRRDHGHDPGGRRDARQVRDHRQRRRQPRLPRPRQPADPDHPGSHARRRAGGAGDDQPRAGEGQPAPPHHHPRPRPPAEAGPEDAEHLRTDDAAGRPAGALQRRLQRRGRRGGLRPRPARGRAGLRRAAPDRPRQGAGDKRQRLGGGGQVHAGDGGTGASYGDRGRRRRAGWARRSPAGLARGDRLHRGRPADPDARV</sequence>
<feature type="compositionally biased region" description="Basic residues" evidence="1">
    <location>
        <begin position="215"/>
        <end position="236"/>
    </location>
</feature>
<feature type="compositionally biased region" description="Basic residues" evidence="1">
    <location>
        <begin position="132"/>
        <end position="143"/>
    </location>
</feature>
<feature type="compositionally biased region" description="Basic residues" evidence="1">
    <location>
        <begin position="18"/>
        <end position="38"/>
    </location>
</feature>
<name>A0A6J4UE32_9BACT</name>
<feature type="compositionally biased region" description="Basic and acidic residues" evidence="1">
    <location>
        <begin position="1"/>
        <end position="17"/>
    </location>
</feature>
<gene>
    <name evidence="2" type="ORF">AVDCRST_MAG49-1168</name>
</gene>
<evidence type="ECO:0000256" key="1">
    <source>
        <dbReference type="SAM" id="MobiDB-lite"/>
    </source>
</evidence>
<feature type="non-terminal residue" evidence="2">
    <location>
        <position position="1"/>
    </location>
</feature>
<dbReference type="EMBL" id="CADCWG010000071">
    <property type="protein sequence ID" value="CAA9545141.1"/>
    <property type="molecule type" value="Genomic_DNA"/>
</dbReference>
<feature type="compositionally biased region" description="Basic and acidic residues" evidence="1">
    <location>
        <begin position="239"/>
        <end position="253"/>
    </location>
</feature>
<reference evidence="2" key="1">
    <citation type="submission" date="2020-02" db="EMBL/GenBank/DDBJ databases">
        <authorList>
            <person name="Meier V. D."/>
        </authorList>
    </citation>
    <scope>NUCLEOTIDE SEQUENCE</scope>
    <source>
        <strain evidence="2">AVDCRST_MAG49</strain>
    </source>
</reference>
<proteinExistence type="predicted"/>
<feature type="compositionally biased region" description="Basic and acidic residues" evidence="1">
    <location>
        <begin position="116"/>
        <end position="131"/>
    </location>
</feature>
<accession>A0A6J4UE32</accession>
<feature type="non-terminal residue" evidence="2">
    <location>
        <position position="309"/>
    </location>
</feature>
<protein>
    <submittedName>
        <fullName evidence="2">Protein serine/threonine phosphatase PrpC, regulation of stationary phase</fullName>
    </submittedName>
</protein>
<dbReference type="AlphaFoldDB" id="A0A6J4UE32"/>
<feature type="compositionally biased region" description="Basic and acidic residues" evidence="1">
    <location>
        <begin position="293"/>
        <end position="309"/>
    </location>
</feature>
<feature type="region of interest" description="Disordered" evidence="1">
    <location>
        <begin position="1"/>
        <end position="309"/>
    </location>
</feature>
<feature type="compositionally biased region" description="Gly residues" evidence="1">
    <location>
        <begin position="255"/>
        <end position="270"/>
    </location>
</feature>
<feature type="compositionally biased region" description="Basic and acidic residues" evidence="1">
    <location>
        <begin position="195"/>
        <end position="205"/>
    </location>
</feature>
<organism evidence="2">
    <name type="scientific">uncultured Thermomicrobiales bacterium</name>
    <dbReference type="NCBI Taxonomy" id="1645740"/>
    <lineage>
        <taxon>Bacteria</taxon>
        <taxon>Pseudomonadati</taxon>
        <taxon>Thermomicrobiota</taxon>
        <taxon>Thermomicrobia</taxon>
        <taxon>Thermomicrobiales</taxon>
        <taxon>environmental samples</taxon>
    </lineage>
</organism>
<evidence type="ECO:0000313" key="2">
    <source>
        <dbReference type="EMBL" id="CAA9545141.1"/>
    </source>
</evidence>
<feature type="compositionally biased region" description="Basic residues" evidence="1">
    <location>
        <begin position="102"/>
        <end position="115"/>
    </location>
</feature>